<evidence type="ECO:0000313" key="3">
    <source>
        <dbReference type="Proteomes" id="UP001054252"/>
    </source>
</evidence>
<accession>A0AAV5KZM2</accession>
<organism evidence="2 3">
    <name type="scientific">Rubroshorea leprosula</name>
    <dbReference type="NCBI Taxonomy" id="152421"/>
    <lineage>
        <taxon>Eukaryota</taxon>
        <taxon>Viridiplantae</taxon>
        <taxon>Streptophyta</taxon>
        <taxon>Embryophyta</taxon>
        <taxon>Tracheophyta</taxon>
        <taxon>Spermatophyta</taxon>
        <taxon>Magnoliopsida</taxon>
        <taxon>eudicotyledons</taxon>
        <taxon>Gunneridae</taxon>
        <taxon>Pentapetalae</taxon>
        <taxon>rosids</taxon>
        <taxon>malvids</taxon>
        <taxon>Malvales</taxon>
        <taxon>Dipterocarpaceae</taxon>
        <taxon>Rubroshorea</taxon>
    </lineage>
</organism>
<name>A0AAV5KZM2_9ROSI</name>
<feature type="region of interest" description="Disordered" evidence="1">
    <location>
        <begin position="106"/>
        <end position="150"/>
    </location>
</feature>
<comment type="caution">
    <text evidence="2">The sequence shown here is derived from an EMBL/GenBank/DDBJ whole genome shotgun (WGS) entry which is preliminary data.</text>
</comment>
<sequence>MVSEPAQATSEPGSELHQSTVRSCTRGRLEACCRRGEFVTMASKGVEASNVLEEERVRWETRGDARLKRRSRAVSPASLDVETAFEGRLADRGLATGDIQEQHDTLNFEEERGGTGHLASSSGRDKPRRTSSPCGGMETSRDGSDERPKRKHGYFLCGGPHWTRECPRRDALSAIARAGEESSHTGEDSHMEKSEPGEAEDVAPISPNQRQRPRGNVAKPEESSHKGEPKPKEARDVAQDAGEPRQQQDVDAPETCGSLREGSRHSTLGALTRASRALVGESVTAREFGG</sequence>
<reference evidence="2 3" key="1">
    <citation type="journal article" date="2021" name="Commun. Biol.">
        <title>The genome of Shorea leprosula (Dipterocarpaceae) highlights the ecological relevance of drought in aseasonal tropical rainforests.</title>
        <authorList>
            <person name="Ng K.K.S."/>
            <person name="Kobayashi M.J."/>
            <person name="Fawcett J.A."/>
            <person name="Hatakeyama M."/>
            <person name="Paape T."/>
            <person name="Ng C.H."/>
            <person name="Ang C.C."/>
            <person name="Tnah L.H."/>
            <person name="Lee C.T."/>
            <person name="Nishiyama T."/>
            <person name="Sese J."/>
            <person name="O'Brien M.J."/>
            <person name="Copetti D."/>
            <person name="Mohd Noor M.I."/>
            <person name="Ong R.C."/>
            <person name="Putra M."/>
            <person name="Sireger I.Z."/>
            <person name="Indrioko S."/>
            <person name="Kosugi Y."/>
            <person name="Izuno A."/>
            <person name="Isagi Y."/>
            <person name="Lee S.L."/>
            <person name="Shimizu K.K."/>
        </authorList>
    </citation>
    <scope>NUCLEOTIDE SEQUENCE [LARGE SCALE GENOMIC DNA]</scope>
    <source>
        <strain evidence="2">214</strain>
    </source>
</reference>
<dbReference type="Proteomes" id="UP001054252">
    <property type="component" value="Unassembled WGS sequence"/>
</dbReference>
<dbReference type="AlphaFoldDB" id="A0AAV5KZM2"/>
<dbReference type="EMBL" id="BPVZ01000086">
    <property type="protein sequence ID" value="GKV30451.1"/>
    <property type="molecule type" value="Genomic_DNA"/>
</dbReference>
<feature type="region of interest" description="Disordered" evidence="1">
    <location>
        <begin position="1"/>
        <end position="22"/>
    </location>
</feature>
<feature type="compositionally biased region" description="Basic and acidic residues" evidence="1">
    <location>
        <begin position="139"/>
        <end position="148"/>
    </location>
</feature>
<protein>
    <submittedName>
        <fullName evidence="2">Uncharacterized protein</fullName>
    </submittedName>
</protein>
<gene>
    <name evidence="2" type="ORF">SLEP1_g39259</name>
</gene>
<feature type="region of interest" description="Disordered" evidence="1">
    <location>
        <begin position="177"/>
        <end position="268"/>
    </location>
</feature>
<evidence type="ECO:0000256" key="1">
    <source>
        <dbReference type="SAM" id="MobiDB-lite"/>
    </source>
</evidence>
<feature type="compositionally biased region" description="Basic and acidic residues" evidence="1">
    <location>
        <begin position="219"/>
        <end position="248"/>
    </location>
</feature>
<proteinExistence type="predicted"/>
<feature type="compositionally biased region" description="Basic and acidic residues" evidence="1">
    <location>
        <begin position="178"/>
        <end position="196"/>
    </location>
</feature>
<keyword evidence="3" id="KW-1185">Reference proteome</keyword>
<evidence type="ECO:0000313" key="2">
    <source>
        <dbReference type="EMBL" id="GKV30451.1"/>
    </source>
</evidence>